<dbReference type="Pfam" id="PF20434">
    <property type="entry name" value="BD-FAE"/>
    <property type="match status" value="1"/>
</dbReference>
<dbReference type="InterPro" id="IPR049492">
    <property type="entry name" value="BD-FAE-like_dom"/>
</dbReference>
<name>A0AAW4VQX9_9FIRM</name>
<dbReference type="InterPro" id="IPR050300">
    <property type="entry name" value="GDXG_lipolytic_enzyme"/>
</dbReference>
<proteinExistence type="predicted"/>
<dbReference type="InterPro" id="IPR029058">
    <property type="entry name" value="AB_hydrolase_fold"/>
</dbReference>
<evidence type="ECO:0000259" key="3">
    <source>
        <dbReference type="Pfam" id="PF20434"/>
    </source>
</evidence>
<dbReference type="SUPFAM" id="SSF53474">
    <property type="entry name" value="alpha/beta-Hydrolases"/>
    <property type="match status" value="1"/>
</dbReference>
<gene>
    <name evidence="4" type="ORF">LJD69_03585</name>
</gene>
<dbReference type="GO" id="GO:0006508">
    <property type="term" value="P:proteolysis"/>
    <property type="evidence" value="ECO:0007669"/>
    <property type="project" value="InterPro"/>
</dbReference>
<dbReference type="GO" id="GO:0008236">
    <property type="term" value="F:serine-type peptidase activity"/>
    <property type="evidence" value="ECO:0007669"/>
    <property type="project" value="InterPro"/>
</dbReference>
<reference evidence="4" key="1">
    <citation type="submission" date="2021-10" db="EMBL/GenBank/DDBJ databases">
        <title>Collection of gut derived symbiotic bacterial strains cultured from healthy donors.</title>
        <authorList>
            <person name="Lin H."/>
            <person name="Littmann E."/>
            <person name="Kohout C."/>
            <person name="Pamer E.G."/>
        </authorList>
    </citation>
    <scope>NUCLEOTIDE SEQUENCE</scope>
    <source>
        <strain evidence="4">DFI.4.48</strain>
    </source>
</reference>
<sequence>MNESTKINDILKNSLFKGIGQFLFPTDFYSITNNMTLKDVDHLLPYHSHIEVSTTLEVLEYLENQRKQGNQIFYDIYTEKEKQTDPSKRKTGLFFFKGKKNAPFAIINAGGGFSYVGSIHESMPHALFLSKQGYNGFALQYRTGGADVACLDLARAIEFIFEHAKELEVDTNCYSLWGGSAGARMAAYLGSYGTISFGGKYLPKPGTVVMQYTGHSDYTRNEPPTFVCVGENDRIAYWRVMERRIHILKRKGVDVEFHKYPSLGHGFGLGIHTSAKGWIDDAIHFWQKQIGKGKDEK</sequence>
<feature type="domain" description="Peptidase S9 prolyl oligopeptidase catalytic" evidence="2">
    <location>
        <begin position="216"/>
        <end position="292"/>
    </location>
</feature>
<dbReference type="InterPro" id="IPR001375">
    <property type="entry name" value="Peptidase_S9_cat"/>
</dbReference>
<dbReference type="Gene3D" id="3.40.50.1820">
    <property type="entry name" value="alpha/beta hydrolase"/>
    <property type="match status" value="1"/>
</dbReference>
<dbReference type="PANTHER" id="PTHR48081">
    <property type="entry name" value="AB HYDROLASE SUPERFAMILY PROTEIN C4A8.06C"/>
    <property type="match status" value="1"/>
</dbReference>
<evidence type="ECO:0000313" key="5">
    <source>
        <dbReference type="Proteomes" id="UP001198439"/>
    </source>
</evidence>
<dbReference type="AlphaFoldDB" id="A0AAW4VQX9"/>
<protein>
    <submittedName>
        <fullName evidence="4">Prolyl oligopeptidase family serine peptidase</fullName>
    </submittedName>
</protein>
<evidence type="ECO:0000259" key="2">
    <source>
        <dbReference type="Pfam" id="PF00326"/>
    </source>
</evidence>
<feature type="domain" description="BD-FAE-like" evidence="3">
    <location>
        <begin position="98"/>
        <end position="192"/>
    </location>
</feature>
<evidence type="ECO:0000256" key="1">
    <source>
        <dbReference type="ARBA" id="ARBA00022801"/>
    </source>
</evidence>
<accession>A0AAW4VQX9</accession>
<dbReference type="Proteomes" id="UP001198439">
    <property type="component" value="Unassembled WGS sequence"/>
</dbReference>
<organism evidence="4 5">
    <name type="scientific">Faecalibacillus faecis</name>
    <dbReference type="NCBI Taxonomy" id="1982628"/>
    <lineage>
        <taxon>Bacteria</taxon>
        <taxon>Bacillati</taxon>
        <taxon>Bacillota</taxon>
        <taxon>Erysipelotrichia</taxon>
        <taxon>Erysipelotrichales</taxon>
        <taxon>Coprobacillaceae</taxon>
        <taxon>Faecalibacillus</taxon>
    </lineage>
</organism>
<keyword evidence="1" id="KW-0378">Hydrolase</keyword>
<evidence type="ECO:0000313" key="4">
    <source>
        <dbReference type="EMBL" id="MCB8609680.1"/>
    </source>
</evidence>
<dbReference type="PANTHER" id="PTHR48081:SF6">
    <property type="entry name" value="PEPTIDASE S9 PROLYL OLIGOPEPTIDASE CATALYTIC DOMAIN-CONTAINING PROTEIN"/>
    <property type="match status" value="1"/>
</dbReference>
<dbReference type="RefSeq" id="WP_227279300.1">
    <property type="nucleotide sequence ID" value="NZ_DBGDQT010000026.1"/>
</dbReference>
<dbReference type="EMBL" id="JAJDKZ010000007">
    <property type="protein sequence ID" value="MCB8609680.1"/>
    <property type="molecule type" value="Genomic_DNA"/>
</dbReference>
<dbReference type="Pfam" id="PF00326">
    <property type="entry name" value="Peptidase_S9"/>
    <property type="match status" value="1"/>
</dbReference>
<comment type="caution">
    <text evidence="4">The sequence shown here is derived from an EMBL/GenBank/DDBJ whole genome shotgun (WGS) entry which is preliminary data.</text>
</comment>